<feature type="compositionally biased region" description="Basic and acidic residues" evidence="2">
    <location>
        <begin position="813"/>
        <end position="822"/>
    </location>
</feature>
<sequence>MAQPPLIGETPISIPNSSSSSATPATSPAAPISYGVNQNVNASGNSQQSSSHSGMKPNSGVNPPLVPGFPPRAATPSFSYNVSQSVAPFTGNQHAQSSTNMSDSIAQDFSKVSSASSNPHPIPAPTSISAMPPPSDPNYRPTTLWMPTAPTFPVHTLMPGTPGPPGLAKPGIMPSNPAAPSSNTDFPSSAVPRPNMPTAPIGSDPNASHKGLPYPPIPSMVAPPQGFWLQPPQMSGVHRPPFLQYPAAFPGPFPFPARGVTLPAVPVPDSQPPGVTPVGAAGISAFSVSSHQLRGTSGLQTVVISAHADDKKLNATVTHNEDAANDQLDAWTAHKTEAGIVYYYNALTGESTYDKPAGFKGEAHQVSVQPTPVSVVDLPGTDWQLVSTSDGKKYYYNNRTKTSCWQIPNEVAELKKKQDGDAAKDHLMPVLNATVLPDRGFGMVTLNAPAITTGGRDAATVKPFSVQSSPSALDLIKKKLQESGTPITSSSIPMPSVQPGSESNGSKATDSTAKSLQNDNSKDRQKDANGDANASDTSSDSEDEDSGPSKEECINQFKEMLKERGVAPFSKWEKELPKFVFDPRFKAIPSYSARRSLFEHYVKTRAEEERKEKRAAQKAAIEGFKQLLDEASEDINHNTDYHTFRKKWANDSRFEALDRKEREHLLNERVLPLKKAVEEKAQAMWDAAAAGFKSMLKEQGDITFNSRWSRIKESLRDDPRYKSVKHEDREVLFNEYISELKAAEHAAERESRAKKEEQEKLRERERELRKRKEREEHEMERVRLKIRRKEAVTSLQALLVETIKDPMASWTESKPKLEKDPQGRATNSDLDSADMEKLFRDHIKMLQERCAHDFRALLAEVLTSEAASQETDDGKTVLNSWSTAKRLLKSDPRYNKFPRKDREALWRRYVEDMLRRQKSSHDSKEDKHTDARGRNSQQSSKLPLESGRSHERR</sequence>
<evidence type="ECO:0000313" key="5">
    <source>
        <dbReference type="Proteomes" id="UP000087171"/>
    </source>
</evidence>
<dbReference type="eggNOG" id="KOG0155">
    <property type="taxonomic scope" value="Eukaryota"/>
</dbReference>
<reference evidence="6 7" key="2">
    <citation type="submission" date="2025-04" db="UniProtKB">
        <authorList>
            <consortium name="RefSeq"/>
        </authorList>
    </citation>
    <scope>IDENTIFICATION</scope>
    <source>
        <tissue evidence="6 7">Etiolated seedlings</tissue>
    </source>
</reference>
<dbReference type="PaxDb" id="3827-XP_004505734.1"/>
<dbReference type="InterPro" id="IPR045148">
    <property type="entry name" value="TCRG1-like"/>
</dbReference>
<dbReference type="Gene3D" id="1.10.10.440">
    <property type="entry name" value="FF domain"/>
    <property type="match status" value="5"/>
</dbReference>
<feature type="region of interest" description="Disordered" evidence="2">
    <location>
        <begin position="747"/>
        <end position="780"/>
    </location>
</feature>
<feature type="region of interest" description="Disordered" evidence="2">
    <location>
        <begin position="110"/>
        <end position="141"/>
    </location>
</feature>
<feature type="compositionally biased region" description="Low complexity" evidence="2">
    <location>
        <begin position="10"/>
        <end position="54"/>
    </location>
</feature>
<dbReference type="PROSITE" id="PS51676">
    <property type="entry name" value="FF"/>
    <property type="match status" value="5"/>
</dbReference>
<dbReference type="RefSeq" id="XP_004505734.1">
    <property type="nucleotide sequence ID" value="XM_004505677.3"/>
</dbReference>
<dbReference type="Proteomes" id="UP000087171">
    <property type="component" value="Chromosome Ca6"/>
</dbReference>
<dbReference type="AlphaFoldDB" id="A0A1S2YK34"/>
<dbReference type="RefSeq" id="XP_073226095.1">
    <property type="nucleotide sequence ID" value="XM_073369994.1"/>
</dbReference>
<dbReference type="PANTHER" id="PTHR15377">
    <property type="entry name" value="TRANSCRIPTION ELONGATION REGULATOR 1"/>
    <property type="match status" value="1"/>
</dbReference>
<dbReference type="SUPFAM" id="SSF81698">
    <property type="entry name" value="FF domain"/>
    <property type="match status" value="5"/>
</dbReference>
<dbReference type="InterPro" id="IPR001202">
    <property type="entry name" value="WW_dom"/>
</dbReference>
<feature type="domain" description="FF" evidence="4">
    <location>
        <begin position="847"/>
        <end position="912"/>
    </location>
</feature>
<reference evidence="5" key="1">
    <citation type="journal article" date="2013" name="Nat. Biotechnol.">
        <title>Draft genome sequence of chickpea (Cicer arietinum) provides a resource for trait improvement.</title>
        <authorList>
            <person name="Varshney R.K."/>
            <person name="Song C."/>
            <person name="Saxena R.K."/>
            <person name="Azam S."/>
            <person name="Yu S."/>
            <person name="Sharpe A.G."/>
            <person name="Cannon S."/>
            <person name="Baek J."/>
            <person name="Rosen B.D."/>
            <person name="Tar'an B."/>
            <person name="Millan T."/>
            <person name="Zhang X."/>
            <person name="Ramsay L.D."/>
            <person name="Iwata A."/>
            <person name="Wang Y."/>
            <person name="Nelson W."/>
            <person name="Farmer A.D."/>
            <person name="Gaur P.M."/>
            <person name="Soderlund C."/>
            <person name="Penmetsa R.V."/>
            <person name="Xu C."/>
            <person name="Bharti A.K."/>
            <person name="He W."/>
            <person name="Winter P."/>
            <person name="Zhao S."/>
            <person name="Hane J.K."/>
            <person name="Carrasquilla-Garcia N."/>
            <person name="Condie J.A."/>
            <person name="Upadhyaya H.D."/>
            <person name="Luo M.C."/>
            <person name="Thudi M."/>
            <person name="Gowda C.L."/>
            <person name="Singh N.P."/>
            <person name="Lichtenzveig J."/>
            <person name="Gali K.K."/>
            <person name="Rubio J."/>
            <person name="Nadarajan N."/>
            <person name="Dolezel J."/>
            <person name="Bansal K.C."/>
            <person name="Xu X."/>
            <person name="Edwards D."/>
            <person name="Zhang G."/>
            <person name="Kahl G."/>
            <person name="Gil J."/>
            <person name="Singh K.B."/>
            <person name="Datta S.K."/>
            <person name="Jackson S.A."/>
            <person name="Wang J."/>
            <person name="Cook D.R."/>
        </authorList>
    </citation>
    <scope>NUCLEOTIDE SEQUENCE [LARGE SCALE GENOMIC DNA]</scope>
    <source>
        <strain evidence="5">cv. CDC Frontier</strain>
    </source>
</reference>
<dbReference type="PANTHER" id="PTHR15377:SF3">
    <property type="entry name" value="WW DOMAIN-CONTAINING PROTEIN"/>
    <property type="match status" value="1"/>
</dbReference>
<dbReference type="FunFam" id="1.10.10.440:FF:000020">
    <property type="entry name" value="Pre-mRNA-processing protein 40C"/>
    <property type="match status" value="1"/>
</dbReference>
<dbReference type="Gene3D" id="2.20.70.10">
    <property type="match status" value="2"/>
</dbReference>
<feature type="domain" description="WW" evidence="3">
    <location>
        <begin position="383"/>
        <end position="410"/>
    </location>
</feature>
<dbReference type="CDD" id="cd00201">
    <property type="entry name" value="WW"/>
    <property type="match status" value="2"/>
</dbReference>
<dbReference type="InterPro" id="IPR036517">
    <property type="entry name" value="FF_domain_sf"/>
</dbReference>
<evidence type="ECO:0000313" key="6">
    <source>
        <dbReference type="RefSeq" id="XP_004505734.1"/>
    </source>
</evidence>
<feature type="domain" description="WW" evidence="3">
    <location>
        <begin position="325"/>
        <end position="358"/>
    </location>
</feature>
<dbReference type="PROSITE" id="PS50020">
    <property type="entry name" value="WW_DOMAIN_2"/>
    <property type="match status" value="2"/>
</dbReference>
<evidence type="ECO:0000259" key="3">
    <source>
        <dbReference type="PROSITE" id="PS50020"/>
    </source>
</evidence>
<dbReference type="GO" id="GO:0005634">
    <property type="term" value="C:nucleus"/>
    <property type="evidence" value="ECO:0007669"/>
    <property type="project" value="TreeGrafter"/>
</dbReference>
<dbReference type="SMART" id="SM00456">
    <property type="entry name" value="WW"/>
    <property type="match status" value="2"/>
</dbReference>
<dbReference type="SUPFAM" id="SSF51045">
    <property type="entry name" value="WW domain"/>
    <property type="match status" value="2"/>
</dbReference>
<feature type="region of interest" description="Disordered" evidence="2">
    <location>
        <begin position="914"/>
        <end position="953"/>
    </location>
</feature>
<evidence type="ECO:0000256" key="2">
    <source>
        <dbReference type="SAM" id="MobiDB-lite"/>
    </source>
</evidence>
<feature type="region of interest" description="Disordered" evidence="2">
    <location>
        <begin position="484"/>
        <end position="550"/>
    </location>
</feature>
<feature type="region of interest" description="Disordered" evidence="2">
    <location>
        <begin position="809"/>
        <end position="832"/>
    </location>
</feature>
<organism evidence="5 6">
    <name type="scientific">Cicer arietinum</name>
    <name type="common">Chickpea</name>
    <name type="synonym">Garbanzo</name>
    <dbReference type="NCBI Taxonomy" id="3827"/>
    <lineage>
        <taxon>Eukaryota</taxon>
        <taxon>Viridiplantae</taxon>
        <taxon>Streptophyta</taxon>
        <taxon>Embryophyta</taxon>
        <taxon>Tracheophyta</taxon>
        <taxon>Spermatophyta</taxon>
        <taxon>Magnoliopsida</taxon>
        <taxon>eudicotyledons</taxon>
        <taxon>Gunneridae</taxon>
        <taxon>Pentapetalae</taxon>
        <taxon>rosids</taxon>
        <taxon>fabids</taxon>
        <taxon>Fabales</taxon>
        <taxon>Fabaceae</taxon>
        <taxon>Papilionoideae</taxon>
        <taxon>50 kb inversion clade</taxon>
        <taxon>NPAAA clade</taxon>
        <taxon>Hologalegina</taxon>
        <taxon>IRL clade</taxon>
        <taxon>Cicereae</taxon>
        <taxon>Cicer</taxon>
    </lineage>
</organism>
<feature type="compositionally biased region" description="Basic and acidic residues" evidence="2">
    <location>
        <begin position="520"/>
        <end position="529"/>
    </location>
</feature>
<feature type="domain" description="FF" evidence="4">
    <location>
        <begin position="550"/>
        <end position="604"/>
    </location>
</feature>
<dbReference type="FunFam" id="1.10.10.440:FF:000030">
    <property type="entry name" value="Pre-mRNA-processing protein 40C"/>
    <property type="match status" value="1"/>
</dbReference>
<keyword evidence="1" id="KW-0677">Repeat</keyword>
<feature type="domain" description="FF" evidence="4">
    <location>
        <begin position="682"/>
        <end position="739"/>
    </location>
</feature>
<feature type="compositionally biased region" description="Basic and acidic residues" evidence="2">
    <location>
        <begin position="914"/>
        <end position="933"/>
    </location>
</feature>
<dbReference type="SMART" id="SM00441">
    <property type="entry name" value="FF"/>
    <property type="match status" value="4"/>
</dbReference>
<dbReference type="FunFam" id="1.10.10.440:FF:000021">
    <property type="entry name" value="pre-mRNA-processing protein 40C isoform X1"/>
    <property type="match status" value="1"/>
</dbReference>
<protein>
    <submittedName>
        <fullName evidence="6">Pre-mRNA-processing protein 40C isoform X1</fullName>
    </submittedName>
    <submittedName>
        <fullName evidence="7">Pre-mRNA-processing protein 40C isoform X2</fullName>
    </submittedName>
</protein>
<evidence type="ECO:0000313" key="7">
    <source>
        <dbReference type="RefSeq" id="XP_012572707.1"/>
    </source>
</evidence>
<evidence type="ECO:0000256" key="1">
    <source>
        <dbReference type="ARBA" id="ARBA00022737"/>
    </source>
</evidence>
<evidence type="ECO:0000259" key="4">
    <source>
        <dbReference type="PROSITE" id="PS51676"/>
    </source>
</evidence>
<dbReference type="GO" id="GO:0003712">
    <property type="term" value="F:transcription coregulator activity"/>
    <property type="evidence" value="ECO:0007669"/>
    <property type="project" value="TreeGrafter"/>
</dbReference>
<dbReference type="FunFam" id="1.10.10.440:FF:000031">
    <property type="entry name" value="Pre-mRNA-processing protein 40C isoform C"/>
    <property type="match status" value="1"/>
</dbReference>
<dbReference type="KEGG" id="cam:101506549"/>
<dbReference type="STRING" id="3827.A0A1S2YK34"/>
<feature type="region of interest" description="Disordered" evidence="2">
    <location>
        <begin position="161"/>
        <end position="213"/>
    </location>
</feature>
<dbReference type="Pfam" id="PF01846">
    <property type="entry name" value="FF"/>
    <property type="match status" value="5"/>
</dbReference>
<feature type="compositionally biased region" description="Polar residues" evidence="2">
    <location>
        <begin position="110"/>
        <end position="119"/>
    </location>
</feature>
<dbReference type="InterPro" id="IPR002713">
    <property type="entry name" value="FF_domain"/>
</dbReference>
<feature type="domain" description="FF" evidence="4">
    <location>
        <begin position="788"/>
        <end position="845"/>
    </location>
</feature>
<dbReference type="InterPro" id="IPR036020">
    <property type="entry name" value="WW_dom_sf"/>
</dbReference>
<keyword evidence="5" id="KW-1185">Reference proteome</keyword>
<proteinExistence type="predicted"/>
<feature type="compositionally biased region" description="Polar residues" evidence="2">
    <location>
        <begin position="178"/>
        <end position="187"/>
    </location>
</feature>
<feature type="compositionally biased region" description="Low complexity" evidence="2">
    <location>
        <begin position="484"/>
        <end position="495"/>
    </location>
</feature>
<dbReference type="PROSITE" id="PS01159">
    <property type="entry name" value="WW_DOMAIN_1"/>
    <property type="match status" value="2"/>
</dbReference>
<name>A0A1S2YK34_CICAR</name>
<feature type="region of interest" description="Disordered" evidence="2">
    <location>
        <begin position="1"/>
        <end position="72"/>
    </location>
</feature>
<dbReference type="GO" id="GO:0070063">
    <property type="term" value="F:RNA polymerase binding"/>
    <property type="evidence" value="ECO:0007669"/>
    <property type="project" value="InterPro"/>
</dbReference>
<feature type="domain" description="FF" evidence="4">
    <location>
        <begin position="617"/>
        <end position="672"/>
    </location>
</feature>
<dbReference type="OrthoDB" id="187617at2759"/>
<dbReference type="GeneID" id="101506549"/>
<accession>A0A1S2YK34</accession>
<dbReference type="Pfam" id="PF00397">
    <property type="entry name" value="WW"/>
    <property type="match status" value="2"/>
</dbReference>
<dbReference type="FunFam" id="1.10.10.440:FF:000028">
    <property type="entry name" value="Pre-mRNA-processing protein 40C"/>
    <property type="match status" value="1"/>
</dbReference>
<dbReference type="RefSeq" id="XP_012572707.1">
    <property type="nucleotide sequence ID" value="XM_012717253.2"/>
</dbReference>
<gene>
    <name evidence="6 7" type="primary">LOC101506549</name>
</gene>
<feature type="compositionally biased region" description="Polar residues" evidence="2">
    <location>
        <begin position="498"/>
        <end position="519"/>
    </location>
</feature>